<protein>
    <submittedName>
        <fullName evidence="1">Uncharacterized protein</fullName>
    </submittedName>
</protein>
<sequence>MTGVSAEVLPIYDFRGQLLALQLATRYTLKIKNGYILALQAGQHQERLPNLAA</sequence>
<name>A0A0R1GDQ2_9LACO</name>
<dbReference type="Proteomes" id="UP000051461">
    <property type="component" value="Unassembled WGS sequence"/>
</dbReference>
<reference evidence="1 2" key="1">
    <citation type="journal article" date="2015" name="Genome Announc.">
        <title>Expanding the biotechnology potential of lactobacilli through comparative genomics of 213 strains and associated genera.</title>
        <authorList>
            <person name="Sun Z."/>
            <person name="Harris H.M."/>
            <person name="McCann A."/>
            <person name="Guo C."/>
            <person name="Argimon S."/>
            <person name="Zhang W."/>
            <person name="Yang X."/>
            <person name="Jeffery I.B."/>
            <person name="Cooney J.C."/>
            <person name="Kagawa T.F."/>
            <person name="Liu W."/>
            <person name="Song Y."/>
            <person name="Salvetti E."/>
            <person name="Wrobel A."/>
            <person name="Rasinkangas P."/>
            <person name="Parkhill J."/>
            <person name="Rea M.C."/>
            <person name="O'Sullivan O."/>
            <person name="Ritari J."/>
            <person name="Douillard F.P."/>
            <person name="Paul Ross R."/>
            <person name="Yang R."/>
            <person name="Briner A.E."/>
            <person name="Felis G.E."/>
            <person name="de Vos W.M."/>
            <person name="Barrangou R."/>
            <person name="Klaenhammer T.R."/>
            <person name="Caufield P.W."/>
            <person name="Cui Y."/>
            <person name="Zhang H."/>
            <person name="O'Toole P.W."/>
        </authorList>
    </citation>
    <scope>NUCLEOTIDE SEQUENCE [LARGE SCALE GENOMIC DNA]</scope>
    <source>
        <strain evidence="1 2">DSM 20003</strain>
    </source>
</reference>
<dbReference type="EMBL" id="AZDA01000146">
    <property type="protein sequence ID" value="KRK32406.1"/>
    <property type="molecule type" value="Genomic_DNA"/>
</dbReference>
<organism evidence="1 2">
    <name type="scientific">Loigolactobacillus bifermentans DSM 20003</name>
    <dbReference type="NCBI Taxonomy" id="1423726"/>
    <lineage>
        <taxon>Bacteria</taxon>
        <taxon>Bacillati</taxon>
        <taxon>Bacillota</taxon>
        <taxon>Bacilli</taxon>
        <taxon>Lactobacillales</taxon>
        <taxon>Lactobacillaceae</taxon>
        <taxon>Loigolactobacillus</taxon>
    </lineage>
</organism>
<keyword evidence="2" id="KW-1185">Reference proteome</keyword>
<evidence type="ECO:0000313" key="2">
    <source>
        <dbReference type="Proteomes" id="UP000051461"/>
    </source>
</evidence>
<dbReference type="STRING" id="1423726.FC07_GL002232"/>
<dbReference type="RefSeq" id="WP_170206667.1">
    <property type="nucleotide sequence ID" value="NZ_AZDA01000146.1"/>
</dbReference>
<evidence type="ECO:0000313" key="1">
    <source>
        <dbReference type="EMBL" id="KRK32406.1"/>
    </source>
</evidence>
<accession>A0A0R1GDQ2</accession>
<comment type="caution">
    <text evidence="1">The sequence shown here is derived from an EMBL/GenBank/DDBJ whole genome shotgun (WGS) entry which is preliminary data.</text>
</comment>
<gene>
    <name evidence="1" type="ORF">FC07_GL002232</name>
</gene>
<proteinExistence type="predicted"/>
<dbReference type="AlphaFoldDB" id="A0A0R1GDQ2"/>
<dbReference type="PATRIC" id="fig|1423726.3.peg.2317"/>